<name>A0A5B2XIQ9_9PSEU</name>
<keyword evidence="6" id="KW-1185">Reference proteome</keyword>
<keyword evidence="1" id="KW-0808">Transferase</keyword>
<dbReference type="OrthoDB" id="9815506at2"/>
<feature type="domain" description="Beta-ketoacyl-[acyl-carrier-protein] synthase III N-terminal" evidence="4">
    <location>
        <begin position="113"/>
        <end position="191"/>
    </location>
</feature>
<dbReference type="RefSeq" id="WP_149849669.1">
    <property type="nucleotide sequence ID" value="NZ_VUOB01000021.1"/>
</dbReference>
<dbReference type="GO" id="GO:0006633">
    <property type="term" value="P:fatty acid biosynthetic process"/>
    <property type="evidence" value="ECO:0007669"/>
    <property type="project" value="InterPro"/>
</dbReference>
<dbReference type="Pfam" id="PF08545">
    <property type="entry name" value="ACP_syn_III"/>
    <property type="match status" value="1"/>
</dbReference>
<reference evidence="5 6" key="1">
    <citation type="submission" date="2019-09" db="EMBL/GenBank/DDBJ databases">
        <title>Goodfellowia gen. nov., a new genus of the Pseudonocardineae related to Actinoalloteichus, containing Goodfellowia coeruleoviolacea gen. nov., comb. nov. gen. nov., comb. nov.</title>
        <authorList>
            <person name="Labeda D."/>
        </authorList>
    </citation>
    <scope>NUCLEOTIDE SEQUENCE [LARGE SCALE GENOMIC DNA]</scope>
    <source>
        <strain evidence="5 6">AN110305</strain>
    </source>
</reference>
<dbReference type="InterPro" id="IPR013747">
    <property type="entry name" value="ACP_syn_III_C"/>
</dbReference>
<dbReference type="GO" id="GO:0004315">
    <property type="term" value="F:3-oxoacyl-[acyl-carrier-protein] synthase activity"/>
    <property type="evidence" value="ECO:0007669"/>
    <property type="project" value="InterPro"/>
</dbReference>
<evidence type="ECO:0000256" key="1">
    <source>
        <dbReference type="ARBA" id="ARBA00022679"/>
    </source>
</evidence>
<dbReference type="GO" id="GO:0044550">
    <property type="term" value="P:secondary metabolite biosynthetic process"/>
    <property type="evidence" value="ECO:0007669"/>
    <property type="project" value="TreeGrafter"/>
</dbReference>
<dbReference type="Gene3D" id="3.40.47.10">
    <property type="match status" value="2"/>
</dbReference>
<comment type="caution">
    <text evidence="5">The sequence shown here is derived from an EMBL/GenBank/DDBJ whole genome shotgun (WGS) entry which is preliminary data.</text>
</comment>
<evidence type="ECO:0000256" key="2">
    <source>
        <dbReference type="ARBA" id="ARBA00023315"/>
    </source>
</evidence>
<dbReference type="PANTHER" id="PTHR34069:SF2">
    <property type="entry name" value="BETA-KETOACYL-[ACYL-CARRIER-PROTEIN] SYNTHASE III"/>
    <property type="match status" value="1"/>
</dbReference>
<dbReference type="SUPFAM" id="SSF53901">
    <property type="entry name" value="Thiolase-like"/>
    <property type="match status" value="2"/>
</dbReference>
<dbReference type="PANTHER" id="PTHR34069">
    <property type="entry name" value="3-OXOACYL-[ACYL-CARRIER-PROTEIN] SYNTHASE 3"/>
    <property type="match status" value="1"/>
</dbReference>
<evidence type="ECO:0000313" key="6">
    <source>
        <dbReference type="Proteomes" id="UP000323454"/>
    </source>
</evidence>
<dbReference type="InterPro" id="IPR013751">
    <property type="entry name" value="ACP_syn_III_N"/>
</dbReference>
<evidence type="ECO:0000313" key="5">
    <source>
        <dbReference type="EMBL" id="KAA2262690.1"/>
    </source>
</evidence>
<dbReference type="InterPro" id="IPR016039">
    <property type="entry name" value="Thiolase-like"/>
</dbReference>
<evidence type="ECO:0000259" key="4">
    <source>
        <dbReference type="Pfam" id="PF08545"/>
    </source>
</evidence>
<reference evidence="5 6" key="2">
    <citation type="submission" date="2019-09" db="EMBL/GenBank/DDBJ databases">
        <authorList>
            <person name="Jin C."/>
        </authorList>
    </citation>
    <scope>NUCLEOTIDE SEQUENCE [LARGE SCALE GENOMIC DNA]</scope>
    <source>
        <strain evidence="5 6">AN110305</strain>
    </source>
</reference>
<sequence>MSVRILSTGAHLPGDPIDNDVLAGYVGPLPQDVLAGIQVQRRHWIADPETGEHSESNADLAHRACASALAAGGVPTDEVDLLVLCTASPDYLLPPMVTLLQDRLGLARCATVEIRSGCAGFVEGLEFARLLLESGAGRTALVVGSETISPLLVPVFRDRDPRLVRMRDRLGLYSFGDGAGAVLLRADGGPGGLRPAAFRCVGGGHAPGMQIVGGGTATPLHRQLAARRLIDLRVDVVQSAKRTPSVITEGLADVLGRAGLAAEAVDVCVLPEGNAEYLTEEMAASGLHTGDWLALQHKVFENLTTVGATGSAAVPIALDEAWRAGRLHAGDEVMLLAVETSKWKYAGTVLTWTAAEFAAPSAGRAAATPVGAR</sequence>
<keyword evidence="2" id="KW-0012">Acyltransferase</keyword>
<protein>
    <submittedName>
        <fullName evidence="5">Ketoacyl-ACP synthase III</fullName>
    </submittedName>
</protein>
<feature type="domain" description="Beta-ketoacyl-[acyl-carrier-protein] synthase III C-terminal" evidence="3">
    <location>
        <begin position="257"/>
        <end position="338"/>
    </location>
</feature>
<evidence type="ECO:0000259" key="3">
    <source>
        <dbReference type="Pfam" id="PF08541"/>
    </source>
</evidence>
<proteinExistence type="predicted"/>
<organism evidence="5 6">
    <name type="scientific">Solihabitans fulvus</name>
    <dbReference type="NCBI Taxonomy" id="1892852"/>
    <lineage>
        <taxon>Bacteria</taxon>
        <taxon>Bacillati</taxon>
        <taxon>Actinomycetota</taxon>
        <taxon>Actinomycetes</taxon>
        <taxon>Pseudonocardiales</taxon>
        <taxon>Pseudonocardiaceae</taxon>
        <taxon>Solihabitans</taxon>
    </lineage>
</organism>
<dbReference type="AlphaFoldDB" id="A0A5B2XIQ9"/>
<dbReference type="EMBL" id="VUOB01000021">
    <property type="protein sequence ID" value="KAA2262690.1"/>
    <property type="molecule type" value="Genomic_DNA"/>
</dbReference>
<gene>
    <name evidence="5" type="ORF">F0L68_12410</name>
</gene>
<accession>A0A5B2XIQ9</accession>
<dbReference type="Pfam" id="PF08541">
    <property type="entry name" value="ACP_syn_III_C"/>
    <property type="match status" value="1"/>
</dbReference>
<dbReference type="Proteomes" id="UP000323454">
    <property type="component" value="Unassembled WGS sequence"/>
</dbReference>